<dbReference type="EMBL" id="CP055263">
    <property type="protein sequence ID" value="QNF28673.1"/>
    <property type="molecule type" value="Genomic_DNA"/>
</dbReference>
<gene>
    <name evidence="1" type="ORF">HUW50_15050</name>
</gene>
<evidence type="ECO:0008006" key="3">
    <source>
        <dbReference type="Google" id="ProtNLM"/>
    </source>
</evidence>
<reference evidence="1 2" key="1">
    <citation type="submission" date="2020-06" db="EMBL/GenBank/DDBJ databases">
        <title>Metabacillus dokdonensis sp. nov., isolated from the rhizosphere of Elymus tsukushiensis, a plant native to the Dokdo Islands, Republic of Korea.</title>
        <authorList>
            <person name="Lee S.Y."/>
            <person name="Hwang Y.J."/>
            <person name="Son J.S."/>
            <person name="Ghim S.Y."/>
        </authorList>
    </citation>
    <scope>NUCLEOTIDE SEQUENCE [LARGE SCALE GENOMIC DNA]</scope>
    <source>
        <strain evidence="1 2">KUDC1714</strain>
    </source>
</reference>
<name>A0ABX6S5Y4_9BACI</name>
<dbReference type="Proteomes" id="UP000515490">
    <property type="component" value="Chromosome"/>
</dbReference>
<sequence>MVLVCKQHVHKALKIIFLPHIQSISDDNKLLEEVKCQVCGKQADYKLYNFIPQRKRAI</sequence>
<protein>
    <recommendedName>
        <fullName evidence="3">CxxH/CxxC protein (TIGR04129 family)</fullName>
    </recommendedName>
</protein>
<keyword evidence="2" id="KW-1185">Reference proteome</keyword>
<evidence type="ECO:0000313" key="1">
    <source>
        <dbReference type="EMBL" id="QNF28673.1"/>
    </source>
</evidence>
<accession>A0ABX6S5Y4</accession>
<dbReference type="RefSeq" id="WP_185652994.1">
    <property type="nucleotide sequence ID" value="NZ_CP055263.1"/>
</dbReference>
<proteinExistence type="predicted"/>
<organism evidence="1 2">
    <name type="scientific">Metabacillus elymi</name>
    <dbReference type="NCBI Taxonomy" id="2745198"/>
    <lineage>
        <taxon>Bacteria</taxon>
        <taxon>Bacillati</taxon>
        <taxon>Bacillota</taxon>
        <taxon>Bacilli</taxon>
        <taxon>Bacillales</taxon>
        <taxon>Bacillaceae</taxon>
        <taxon>Metabacillus</taxon>
    </lineage>
</organism>
<evidence type="ECO:0000313" key="2">
    <source>
        <dbReference type="Proteomes" id="UP000515490"/>
    </source>
</evidence>